<dbReference type="AlphaFoldDB" id="A0A4Y9ERD3"/>
<dbReference type="PANTHER" id="PTHR47894:SF4">
    <property type="entry name" value="HTH-TYPE TRANSCRIPTIONAL REGULATOR GADX"/>
    <property type="match status" value="1"/>
</dbReference>
<dbReference type="SMART" id="SM00342">
    <property type="entry name" value="HTH_ARAC"/>
    <property type="match status" value="1"/>
</dbReference>
<dbReference type="PANTHER" id="PTHR47894">
    <property type="entry name" value="HTH-TYPE TRANSCRIPTIONAL REGULATOR GADX"/>
    <property type="match status" value="1"/>
</dbReference>
<dbReference type="GO" id="GO:0003700">
    <property type="term" value="F:DNA-binding transcription factor activity"/>
    <property type="evidence" value="ECO:0007669"/>
    <property type="project" value="InterPro"/>
</dbReference>
<dbReference type="InterPro" id="IPR018060">
    <property type="entry name" value="HTH_AraC"/>
</dbReference>
<dbReference type="GO" id="GO:0005829">
    <property type="term" value="C:cytosol"/>
    <property type="evidence" value="ECO:0007669"/>
    <property type="project" value="TreeGrafter"/>
</dbReference>
<protein>
    <submittedName>
        <fullName evidence="4">AraC family transcriptional regulator</fullName>
    </submittedName>
</protein>
<dbReference type="Pfam" id="PF12625">
    <property type="entry name" value="Arabinose_bd"/>
    <property type="match status" value="1"/>
</dbReference>
<evidence type="ECO:0000313" key="5">
    <source>
        <dbReference type="Proteomes" id="UP000297737"/>
    </source>
</evidence>
<keyword evidence="5" id="KW-1185">Reference proteome</keyword>
<dbReference type="Proteomes" id="UP000297737">
    <property type="component" value="Unassembled WGS sequence"/>
</dbReference>
<name>A0A4Y9ERD3_9SPHN</name>
<dbReference type="Pfam" id="PF12833">
    <property type="entry name" value="HTH_18"/>
    <property type="match status" value="1"/>
</dbReference>
<evidence type="ECO:0000256" key="2">
    <source>
        <dbReference type="SAM" id="MobiDB-lite"/>
    </source>
</evidence>
<dbReference type="Gene3D" id="1.10.10.60">
    <property type="entry name" value="Homeodomain-like"/>
    <property type="match status" value="1"/>
</dbReference>
<dbReference type="GO" id="GO:0000976">
    <property type="term" value="F:transcription cis-regulatory region binding"/>
    <property type="evidence" value="ECO:0007669"/>
    <property type="project" value="TreeGrafter"/>
</dbReference>
<sequence>MHLIVRAMPQTPSTRVPLVRSAALSGYADLARTLGLDPVRMVAAAGLPLACLHDPDLRIPVPQVGRLLTASAERTQRRDFGLLLAEKRSLANLGPLGLLAREQPTMRQAIATMAPSIAMHNEALSLQVESAGEVSILRIVLQQGEPAQMEQLAELALAATMRMLRRLSDGAFIPESVHFMHRAPADVATHRRLFGVTPRFSQDFDGVVVATRALDAVLPQADPLAAAQLARHLTVWTGGRGRDPVRATQELVTSLLPTGHATIARVASDLGTNRRTLHRQLAAHGTSFTQILDASRRALVETYLADGSRSLTDIAGLLGYASLSAFSRWRHRQPNAEAVSERRSKRGVTSLKNGTL</sequence>
<gene>
    <name evidence="4" type="ORF">EUV02_04105</name>
</gene>
<dbReference type="InterPro" id="IPR032687">
    <property type="entry name" value="AraC-type_N"/>
</dbReference>
<feature type="region of interest" description="Disordered" evidence="2">
    <location>
        <begin position="334"/>
        <end position="356"/>
    </location>
</feature>
<comment type="caution">
    <text evidence="4">The sequence shown here is derived from an EMBL/GenBank/DDBJ whole genome shotgun (WGS) entry which is preliminary data.</text>
</comment>
<keyword evidence="1" id="KW-0238">DNA-binding</keyword>
<feature type="domain" description="HTH araC/xylS-type" evidence="3">
    <location>
        <begin position="246"/>
        <end position="344"/>
    </location>
</feature>
<accession>A0A4Y9ERD3</accession>
<organism evidence="4 5">
    <name type="scientific">Glacieibacterium arshaanense</name>
    <dbReference type="NCBI Taxonomy" id="2511025"/>
    <lineage>
        <taxon>Bacteria</taxon>
        <taxon>Pseudomonadati</taxon>
        <taxon>Pseudomonadota</taxon>
        <taxon>Alphaproteobacteria</taxon>
        <taxon>Sphingomonadales</taxon>
        <taxon>Sphingosinicellaceae</taxon>
        <taxon>Glacieibacterium</taxon>
    </lineage>
</organism>
<reference evidence="4 5" key="1">
    <citation type="submission" date="2019-02" db="EMBL/GenBank/DDBJ databases">
        <title>Polymorphobacter sp. isolated from the lake at the Tibet of China.</title>
        <authorList>
            <person name="Li A."/>
        </authorList>
    </citation>
    <scope>NUCLEOTIDE SEQUENCE [LARGE SCALE GENOMIC DNA]</scope>
    <source>
        <strain evidence="4 5">DJ1R-1</strain>
    </source>
</reference>
<evidence type="ECO:0000256" key="1">
    <source>
        <dbReference type="ARBA" id="ARBA00023125"/>
    </source>
</evidence>
<proteinExistence type="predicted"/>
<dbReference type="OrthoDB" id="9805730at2"/>
<dbReference type="EMBL" id="SIHO01000001">
    <property type="protein sequence ID" value="TFU06201.1"/>
    <property type="molecule type" value="Genomic_DNA"/>
</dbReference>
<evidence type="ECO:0000259" key="3">
    <source>
        <dbReference type="PROSITE" id="PS01124"/>
    </source>
</evidence>
<dbReference type="PROSITE" id="PS01124">
    <property type="entry name" value="HTH_ARAC_FAMILY_2"/>
    <property type="match status" value="1"/>
</dbReference>
<evidence type="ECO:0000313" key="4">
    <source>
        <dbReference type="EMBL" id="TFU06201.1"/>
    </source>
</evidence>